<sequence length="913" mass="103042">MTAAFNTCYVNWNTKSVIVLFEFRNQLEENLFLLNEVKAVNLTSFSSSQLFASFVCSEKFFTLVDVNRTLQDVFVKRYSPVWQPSANAVLYPITISLISFTNQWEELQSKLNKSLSLSKTTELLNSTTQIEYQLNKFNIVTKKMSIISKFITGILVLLVTFQDQLKKATNFLLSLQNDSKKVKKLKILKLKNKFKNLNSNRIYRYVSKLVMGKFFAILMTFAVMDSLMKNVFTWTSLIPSDHFFPTSFYEFKDDIIFNSTIEKVYLDLTDYKATVTLLDWKNSTSKLLTNATNFQFDFISPTTLESKLETIVGNLTLNNKFQWDIGYQTSDPKGFFDFLTFDIIIYFVFLGFMHYFNGLGSIVGTDFMNVESSVAVRFKDVAGLDEARGEIEEIVDILKNPTKYHDMGAKIPKGILMSGPSGTGKTLLAKAIAGEAGCSFISLSGSSFNEIYVGVGSSRVRKLFQQARSSAPCIIFIDEIDALGHRGKSNSEGDTTLNQLLVEMDGFPSEVVGRDSVVIVMAATNRPQLIDSALKRPGRFDRHITVSLPDKYGRKDIFKVHLKKINLAEKVLSLKEIEMEKKRLKEIKLKIIEGNGDKKPNLEKLKNDVAKEMLLNSNNEDSDFETTEEHLTSLLTFSTVSPNPSDNLVMQYADKLCEITAGFSGADIKNICNEAAILACRNKEASVNLKHFDLAIERVIAGLAKTKNNISPKEKEILAHHEAGHAVIAYFVRHSDPLVKVSIVPRSGVSEDGSGGQTLGFAQYSPQDKYLMSKEQILDKMMVAMGGRTAEKLFFNSITSGAQDDLQKVTKLAYWQIQELGMNDSIGWLSFPQQQQKNPFSEETCAMIDKEVRELVLKVQKLTMDLMIVHKESVLKVAMHLLEKEVLIYEDMIRLLGPRPFDDDEKSTVKEND</sequence>
<dbReference type="SUPFAM" id="SSF140990">
    <property type="entry name" value="FtsH protease domain-like"/>
    <property type="match status" value="1"/>
</dbReference>
<dbReference type="PROSITE" id="PS00674">
    <property type="entry name" value="AAA"/>
    <property type="match status" value="1"/>
</dbReference>
<feature type="transmembrane region" description="Helical" evidence="17">
    <location>
        <begin position="146"/>
        <end position="165"/>
    </location>
</feature>
<dbReference type="GO" id="GO:0016887">
    <property type="term" value="F:ATP hydrolysis activity"/>
    <property type="evidence" value="ECO:0007669"/>
    <property type="project" value="InterPro"/>
</dbReference>
<name>A0AAD5TYM4_9FUNG</name>
<gene>
    <name evidence="19" type="ORF">HK099_008525</name>
</gene>
<dbReference type="InterPro" id="IPR050928">
    <property type="entry name" value="ATP-dep_Zn_Metalloprotease"/>
</dbReference>
<keyword evidence="12" id="KW-0067">ATP-binding</keyword>
<evidence type="ECO:0000256" key="4">
    <source>
        <dbReference type="ARBA" id="ARBA00010044"/>
    </source>
</evidence>
<keyword evidence="9" id="KW-0547">Nucleotide-binding</keyword>
<evidence type="ECO:0000256" key="9">
    <source>
        <dbReference type="ARBA" id="ARBA00022741"/>
    </source>
</evidence>
<evidence type="ECO:0000256" key="13">
    <source>
        <dbReference type="ARBA" id="ARBA00022946"/>
    </source>
</evidence>
<dbReference type="GO" id="GO:0004222">
    <property type="term" value="F:metalloendopeptidase activity"/>
    <property type="evidence" value="ECO:0007669"/>
    <property type="project" value="InterPro"/>
</dbReference>
<keyword evidence="15" id="KW-0482">Metalloprotease</keyword>
<dbReference type="Pfam" id="PF01434">
    <property type="entry name" value="Peptidase_M41"/>
    <property type="match status" value="1"/>
</dbReference>
<dbReference type="CDD" id="cd19501">
    <property type="entry name" value="RecA-like_FtsH"/>
    <property type="match status" value="1"/>
</dbReference>
<comment type="similarity">
    <text evidence="5">In the N-terminal section; belongs to the AAA ATPase family.</text>
</comment>
<dbReference type="InterPro" id="IPR003959">
    <property type="entry name" value="ATPase_AAA_core"/>
</dbReference>
<keyword evidence="16 17" id="KW-0472">Membrane</keyword>
<dbReference type="InterPro" id="IPR003593">
    <property type="entry name" value="AAA+_ATPase"/>
</dbReference>
<feature type="domain" description="AAA+ ATPase" evidence="18">
    <location>
        <begin position="411"/>
        <end position="550"/>
    </location>
</feature>
<dbReference type="GO" id="GO:0004176">
    <property type="term" value="F:ATP-dependent peptidase activity"/>
    <property type="evidence" value="ECO:0007669"/>
    <property type="project" value="InterPro"/>
</dbReference>
<evidence type="ECO:0000313" key="20">
    <source>
        <dbReference type="Proteomes" id="UP001211065"/>
    </source>
</evidence>
<comment type="subcellular location">
    <subcellularLocation>
        <location evidence="2">Membrane</location>
        <topology evidence="2">Multi-pass membrane protein</topology>
    </subcellularLocation>
    <subcellularLocation>
        <location evidence="3">Mitochondrion</location>
    </subcellularLocation>
</comment>
<dbReference type="Proteomes" id="UP001211065">
    <property type="component" value="Unassembled WGS sequence"/>
</dbReference>
<dbReference type="SMART" id="SM00382">
    <property type="entry name" value="AAA"/>
    <property type="match status" value="1"/>
</dbReference>
<dbReference type="FunFam" id="3.40.50.300:FF:000277">
    <property type="entry name" value="ATP-dependent zinc metalloprotease FtsH"/>
    <property type="match status" value="1"/>
</dbReference>
<dbReference type="InterPro" id="IPR027417">
    <property type="entry name" value="P-loop_NTPase"/>
</dbReference>
<evidence type="ECO:0000256" key="7">
    <source>
        <dbReference type="ARBA" id="ARBA00022692"/>
    </source>
</evidence>
<dbReference type="PANTHER" id="PTHR43655">
    <property type="entry name" value="ATP-DEPENDENT PROTEASE"/>
    <property type="match status" value="1"/>
</dbReference>
<dbReference type="InterPro" id="IPR041569">
    <property type="entry name" value="AAA_lid_3"/>
</dbReference>
<comment type="similarity">
    <text evidence="4">In the C-terminal section; belongs to the peptidase M41 family.</text>
</comment>
<evidence type="ECO:0000256" key="3">
    <source>
        <dbReference type="ARBA" id="ARBA00004173"/>
    </source>
</evidence>
<organism evidence="19 20">
    <name type="scientific">Clydaea vesicula</name>
    <dbReference type="NCBI Taxonomy" id="447962"/>
    <lineage>
        <taxon>Eukaryota</taxon>
        <taxon>Fungi</taxon>
        <taxon>Fungi incertae sedis</taxon>
        <taxon>Chytridiomycota</taxon>
        <taxon>Chytridiomycota incertae sedis</taxon>
        <taxon>Chytridiomycetes</taxon>
        <taxon>Lobulomycetales</taxon>
        <taxon>Lobulomycetaceae</taxon>
        <taxon>Clydaea</taxon>
    </lineage>
</organism>
<evidence type="ECO:0000256" key="8">
    <source>
        <dbReference type="ARBA" id="ARBA00022723"/>
    </source>
</evidence>
<keyword evidence="13" id="KW-0809">Transit peptide</keyword>
<dbReference type="GO" id="GO:0030163">
    <property type="term" value="P:protein catabolic process"/>
    <property type="evidence" value="ECO:0007669"/>
    <property type="project" value="UniProtKB-ARBA"/>
</dbReference>
<feature type="transmembrane region" description="Helical" evidence="17">
    <location>
        <begin position="335"/>
        <end position="356"/>
    </location>
</feature>
<feature type="transmembrane region" description="Helical" evidence="17">
    <location>
        <begin position="202"/>
        <end position="224"/>
    </location>
</feature>
<keyword evidence="11" id="KW-0862">Zinc</keyword>
<dbReference type="GO" id="GO:0005524">
    <property type="term" value="F:ATP binding"/>
    <property type="evidence" value="ECO:0007669"/>
    <property type="project" value="UniProtKB-KW"/>
</dbReference>
<accession>A0AAD5TYM4</accession>
<reference evidence="19" key="1">
    <citation type="submission" date="2020-05" db="EMBL/GenBank/DDBJ databases">
        <title>Phylogenomic resolution of chytrid fungi.</title>
        <authorList>
            <person name="Stajich J.E."/>
            <person name="Amses K."/>
            <person name="Simmons R."/>
            <person name="Seto K."/>
            <person name="Myers J."/>
            <person name="Bonds A."/>
            <person name="Quandt C.A."/>
            <person name="Barry K."/>
            <person name="Liu P."/>
            <person name="Grigoriev I."/>
            <person name="Longcore J.E."/>
            <person name="James T.Y."/>
        </authorList>
    </citation>
    <scope>NUCLEOTIDE SEQUENCE</scope>
    <source>
        <strain evidence="19">JEL0476</strain>
    </source>
</reference>
<keyword evidence="8" id="KW-0479">Metal-binding</keyword>
<proteinExistence type="inferred from homology"/>
<evidence type="ECO:0000256" key="10">
    <source>
        <dbReference type="ARBA" id="ARBA00022801"/>
    </source>
</evidence>
<dbReference type="Gene3D" id="3.40.50.300">
    <property type="entry name" value="P-loop containing nucleotide triphosphate hydrolases"/>
    <property type="match status" value="1"/>
</dbReference>
<protein>
    <recommendedName>
        <fullName evidence="18">AAA+ ATPase domain-containing protein</fullName>
    </recommendedName>
</protein>
<evidence type="ECO:0000256" key="16">
    <source>
        <dbReference type="ARBA" id="ARBA00023136"/>
    </source>
</evidence>
<dbReference type="PANTHER" id="PTHR43655:SF2">
    <property type="entry name" value="AFG3 LIKE MATRIX AAA PEPTIDASE SUBUNIT 2, ISOFORM A"/>
    <property type="match status" value="1"/>
</dbReference>
<dbReference type="SUPFAM" id="SSF52540">
    <property type="entry name" value="P-loop containing nucleoside triphosphate hydrolases"/>
    <property type="match status" value="1"/>
</dbReference>
<evidence type="ECO:0000256" key="6">
    <source>
        <dbReference type="ARBA" id="ARBA00022670"/>
    </source>
</evidence>
<evidence type="ECO:0000256" key="1">
    <source>
        <dbReference type="ARBA" id="ARBA00001947"/>
    </source>
</evidence>
<evidence type="ECO:0000256" key="5">
    <source>
        <dbReference type="ARBA" id="ARBA00010550"/>
    </source>
</evidence>
<dbReference type="FunFam" id="1.20.58.760:FF:000003">
    <property type="entry name" value="AFG3-like AAA ATPase 2"/>
    <property type="match status" value="1"/>
</dbReference>
<comment type="cofactor">
    <cofactor evidence="1">
        <name>Zn(2+)</name>
        <dbReference type="ChEBI" id="CHEBI:29105"/>
    </cofactor>
</comment>
<dbReference type="GO" id="GO:0034982">
    <property type="term" value="P:mitochondrial protein processing"/>
    <property type="evidence" value="ECO:0007669"/>
    <property type="project" value="TreeGrafter"/>
</dbReference>
<dbReference type="EMBL" id="JADGJW010000946">
    <property type="protein sequence ID" value="KAJ3209325.1"/>
    <property type="molecule type" value="Genomic_DNA"/>
</dbReference>
<evidence type="ECO:0000259" key="18">
    <source>
        <dbReference type="SMART" id="SM00382"/>
    </source>
</evidence>
<dbReference type="AlphaFoldDB" id="A0AAD5TYM4"/>
<keyword evidence="6" id="KW-0645">Protease</keyword>
<keyword evidence="10" id="KW-0378">Hydrolase</keyword>
<keyword evidence="14 17" id="KW-1133">Transmembrane helix</keyword>
<evidence type="ECO:0000256" key="11">
    <source>
        <dbReference type="ARBA" id="ARBA00022833"/>
    </source>
</evidence>
<dbReference type="Pfam" id="PF17862">
    <property type="entry name" value="AAA_lid_3"/>
    <property type="match status" value="1"/>
</dbReference>
<dbReference type="InterPro" id="IPR000642">
    <property type="entry name" value="Peptidase_M41"/>
</dbReference>
<keyword evidence="7 17" id="KW-0812">Transmembrane</keyword>
<evidence type="ECO:0000256" key="2">
    <source>
        <dbReference type="ARBA" id="ARBA00004141"/>
    </source>
</evidence>
<dbReference type="InterPro" id="IPR003960">
    <property type="entry name" value="ATPase_AAA_CS"/>
</dbReference>
<evidence type="ECO:0000256" key="14">
    <source>
        <dbReference type="ARBA" id="ARBA00022989"/>
    </source>
</evidence>
<evidence type="ECO:0000256" key="15">
    <source>
        <dbReference type="ARBA" id="ARBA00023049"/>
    </source>
</evidence>
<dbReference type="GO" id="GO:0005745">
    <property type="term" value="C:m-AAA complex"/>
    <property type="evidence" value="ECO:0007669"/>
    <property type="project" value="TreeGrafter"/>
</dbReference>
<evidence type="ECO:0000256" key="12">
    <source>
        <dbReference type="ARBA" id="ARBA00022840"/>
    </source>
</evidence>
<evidence type="ECO:0000313" key="19">
    <source>
        <dbReference type="EMBL" id="KAJ3209325.1"/>
    </source>
</evidence>
<dbReference type="GO" id="GO:0046872">
    <property type="term" value="F:metal ion binding"/>
    <property type="evidence" value="ECO:0007669"/>
    <property type="project" value="UniProtKB-KW"/>
</dbReference>
<evidence type="ECO:0000256" key="17">
    <source>
        <dbReference type="SAM" id="Phobius"/>
    </source>
</evidence>
<comment type="caution">
    <text evidence="19">The sequence shown here is derived from an EMBL/GenBank/DDBJ whole genome shotgun (WGS) entry which is preliminary data.</text>
</comment>
<dbReference type="Pfam" id="PF00004">
    <property type="entry name" value="AAA"/>
    <property type="match status" value="1"/>
</dbReference>
<dbReference type="Gene3D" id="1.10.8.60">
    <property type="match status" value="2"/>
</dbReference>
<dbReference type="InterPro" id="IPR037219">
    <property type="entry name" value="Peptidase_M41-like"/>
</dbReference>
<keyword evidence="20" id="KW-1185">Reference proteome</keyword>
<dbReference type="Gene3D" id="1.20.58.760">
    <property type="entry name" value="Peptidase M41"/>
    <property type="match status" value="1"/>
</dbReference>